<comment type="caution">
    <text evidence="4">The sequence shown here is derived from an EMBL/GenBank/DDBJ whole genome shotgun (WGS) entry which is preliminary data.</text>
</comment>
<dbReference type="Proteomes" id="UP000076925">
    <property type="component" value="Unassembled WGS sequence"/>
</dbReference>
<accession>A0A139XC15</accession>
<feature type="region of interest" description="Disordered" evidence="2">
    <location>
        <begin position="80"/>
        <end position="115"/>
    </location>
</feature>
<proteinExistence type="predicted"/>
<dbReference type="GO" id="GO:0004198">
    <property type="term" value="F:calcium-dependent cysteine-type endopeptidase activity"/>
    <property type="evidence" value="ECO:0007669"/>
    <property type="project" value="InterPro"/>
</dbReference>
<evidence type="ECO:0000313" key="5">
    <source>
        <dbReference type="Proteomes" id="UP000076925"/>
    </source>
</evidence>
<dbReference type="GO" id="GO:0006508">
    <property type="term" value="P:proteolysis"/>
    <property type="evidence" value="ECO:0007669"/>
    <property type="project" value="InterPro"/>
</dbReference>
<feature type="compositionally biased region" description="Basic and acidic residues" evidence="2">
    <location>
        <begin position="140"/>
        <end position="155"/>
    </location>
</feature>
<keyword evidence="5" id="KW-1185">Reference proteome</keyword>
<feature type="compositionally biased region" description="Polar residues" evidence="2">
    <location>
        <begin position="95"/>
        <end position="106"/>
    </location>
</feature>
<feature type="domain" description="Calpain catalytic" evidence="3">
    <location>
        <begin position="245"/>
        <end position="489"/>
    </location>
</feature>
<evidence type="ECO:0000256" key="1">
    <source>
        <dbReference type="PROSITE-ProRule" id="PRU00239"/>
    </source>
</evidence>
<protein>
    <recommendedName>
        <fullName evidence="3">Calpain catalytic domain-containing protein</fullName>
    </recommendedName>
</protein>
<dbReference type="Pfam" id="PF00648">
    <property type="entry name" value="Peptidase_C2"/>
    <property type="match status" value="1"/>
</dbReference>
<feature type="compositionally biased region" description="Low complexity" evidence="2">
    <location>
        <begin position="85"/>
        <end position="94"/>
    </location>
</feature>
<organism evidence="4 5">
    <name type="scientific">Scytonema hofmannii PCC 7110</name>
    <dbReference type="NCBI Taxonomy" id="128403"/>
    <lineage>
        <taxon>Bacteria</taxon>
        <taxon>Bacillati</taxon>
        <taxon>Cyanobacteriota</taxon>
        <taxon>Cyanophyceae</taxon>
        <taxon>Nostocales</taxon>
        <taxon>Scytonemataceae</taxon>
        <taxon>Scytonema</taxon>
    </lineage>
</organism>
<dbReference type="AlphaFoldDB" id="A0A139XC15"/>
<dbReference type="PROSITE" id="PS50203">
    <property type="entry name" value="CALPAIN_CAT"/>
    <property type="match status" value="1"/>
</dbReference>
<dbReference type="InterPro" id="IPR038765">
    <property type="entry name" value="Papain-like_cys_pep_sf"/>
</dbReference>
<feature type="region of interest" description="Disordered" evidence="2">
    <location>
        <begin position="127"/>
        <end position="155"/>
    </location>
</feature>
<dbReference type="OrthoDB" id="7325981at2"/>
<dbReference type="STRING" id="128403.WA1_19860"/>
<dbReference type="RefSeq" id="WP_017741812.1">
    <property type="nucleotide sequence ID" value="NZ_KQ976354.1"/>
</dbReference>
<evidence type="ECO:0000313" key="4">
    <source>
        <dbReference type="EMBL" id="KYC42238.1"/>
    </source>
</evidence>
<name>A0A139XC15_9CYAN</name>
<evidence type="ECO:0000259" key="3">
    <source>
        <dbReference type="PROSITE" id="PS50203"/>
    </source>
</evidence>
<evidence type="ECO:0000256" key="2">
    <source>
        <dbReference type="SAM" id="MobiDB-lite"/>
    </source>
</evidence>
<feature type="compositionally biased region" description="Acidic residues" evidence="2">
    <location>
        <begin position="129"/>
        <end position="139"/>
    </location>
</feature>
<gene>
    <name evidence="4" type="ORF">WA1_19860</name>
</gene>
<dbReference type="SUPFAM" id="SSF54001">
    <property type="entry name" value="Cysteine proteinases"/>
    <property type="match status" value="1"/>
</dbReference>
<dbReference type="InterPro" id="IPR001300">
    <property type="entry name" value="Peptidase_C2_calpain_cat"/>
</dbReference>
<comment type="caution">
    <text evidence="1">Lacks conserved residue(s) required for the propagation of feature annotation.</text>
</comment>
<reference evidence="4 5" key="1">
    <citation type="journal article" date="2013" name="Genome Biol. Evol.">
        <title>Genomes of Stigonematalean cyanobacteria (subsection V) and the evolution of oxygenic photosynthesis from prokaryotes to plastids.</title>
        <authorList>
            <person name="Dagan T."/>
            <person name="Roettger M."/>
            <person name="Stucken K."/>
            <person name="Landan G."/>
            <person name="Koch R."/>
            <person name="Major P."/>
            <person name="Gould S.B."/>
            <person name="Goremykin V.V."/>
            <person name="Rippka R."/>
            <person name="Tandeau de Marsac N."/>
            <person name="Gugger M."/>
            <person name="Lockhart P.J."/>
            <person name="Allen J.F."/>
            <person name="Brune I."/>
            <person name="Maus I."/>
            <person name="Puhler A."/>
            <person name="Martin W.F."/>
        </authorList>
    </citation>
    <scope>NUCLEOTIDE SEQUENCE [LARGE SCALE GENOMIC DNA]</scope>
    <source>
        <strain evidence="4 5">PCC 7110</strain>
    </source>
</reference>
<sequence length="509" mass="58161">MTRQRSNSAPPRLPTQETAVLQSEAGSSNWRQDATNSQQTTTSLRNLDLRSINSYSHPLSSHEQNDDFDEILDLYDQRETDEDATNSQQTTTNSRNLDLSPINSDSHPPLSHEQNDDFDEILNIHDQRETDEEQNDENNEERYKTNENALEKPLRKPDRLRLNQAQVTTTEGKEETISKEQNFKITDTEEDETSYIIQYYKWNSNNSEPRQRLEEIQGRIEKDNVVKGSRQQTPLENINTGRRNRPVQILPNNVRGIRQEDVYQNGVSDCYLQAAMIAVAKQNPQQIWDMVSVNDNDVRVTFHLPENNENNASNLNQELRPIEITVKKSLLLNNDGQLVYGGKIGNNNYLWPAFIQKAWAVVKGGYAESAMGVVTDTIKAITGEGRSTPFRLTHHWNIYNNLVTALNDRRAAVLTTSVFAKQGKLKKLLNSFNDRSAPKDKPLGKVRVMHAYAVLDMDNRNLTENDFQDNAIPDVSLTLRDPRDPKGKTFKRTLKQVLSKDKFDAVHTG</sequence>
<dbReference type="EMBL" id="ANNX02000020">
    <property type="protein sequence ID" value="KYC42238.1"/>
    <property type="molecule type" value="Genomic_DNA"/>
</dbReference>
<feature type="region of interest" description="Disordered" evidence="2">
    <location>
        <begin position="1"/>
        <end position="45"/>
    </location>
</feature>